<keyword evidence="3" id="KW-0551">Lipid droplet</keyword>
<dbReference type="PANTHER" id="PTHR13390">
    <property type="entry name" value="LIPASE"/>
    <property type="match status" value="1"/>
</dbReference>
<evidence type="ECO:0008006" key="7">
    <source>
        <dbReference type="Google" id="ProtNLM"/>
    </source>
</evidence>
<comment type="caution">
    <text evidence="5">The sequence shown here is derived from an EMBL/GenBank/DDBJ whole genome shotgun (WGS) entry which is preliminary data.</text>
</comment>
<evidence type="ECO:0000256" key="2">
    <source>
        <dbReference type="ARBA" id="ARBA00008300"/>
    </source>
</evidence>
<evidence type="ECO:0000313" key="6">
    <source>
        <dbReference type="Proteomes" id="UP000748756"/>
    </source>
</evidence>
<gene>
    <name evidence="5" type="ORF">BG015_000002</name>
</gene>
<name>A0A9P5S7P4_9FUNG</name>
<dbReference type="Pfam" id="PF10230">
    <property type="entry name" value="LIDHydrolase"/>
    <property type="match status" value="1"/>
</dbReference>
<dbReference type="EMBL" id="JAAAUQ010000001">
    <property type="protein sequence ID" value="KAF9157109.1"/>
    <property type="molecule type" value="Genomic_DNA"/>
</dbReference>
<evidence type="ECO:0000256" key="3">
    <source>
        <dbReference type="ARBA" id="ARBA00022677"/>
    </source>
</evidence>
<evidence type="ECO:0000256" key="4">
    <source>
        <dbReference type="ARBA" id="ARBA00022801"/>
    </source>
</evidence>
<dbReference type="PANTHER" id="PTHR13390:SF0">
    <property type="entry name" value="LIPID DROPLET-ASSOCIATED HYDROLASE"/>
    <property type="match status" value="1"/>
</dbReference>
<organism evidence="5 6">
    <name type="scientific">Linnemannia schmuckeri</name>
    <dbReference type="NCBI Taxonomy" id="64567"/>
    <lineage>
        <taxon>Eukaryota</taxon>
        <taxon>Fungi</taxon>
        <taxon>Fungi incertae sedis</taxon>
        <taxon>Mucoromycota</taxon>
        <taxon>Mortierellomycotina</taxon>
        <taxon>Mortierellomycetes</taxon>
        <taxon>Mortierellales</taxon>
        <taxon>Mortierellaceae</taxon>
        <taxon>Linnemannia</taxon>
    </lineage>
</organism>
<comment type="similarity">
    <text evidence="2">Belongs to the AB hydrolase superfamily. LDAH family.</text>
</comment>
<evidence type="ECO:0000256" key="1">
    <source>
        <dbReference type="ARBA" id="ARBA00004502"/>
    </source>
</evidence>
<dbReference type="InterPro" id="IPR029058">
    <property type="entry name" value="AB_hydrolase_fold"/>
</dbReference>
<proteinExistence type="inferred from homology"/>
<dbReference type="Proteomes" id="UP000748756">
    <property type="component" value="Unassembled WGS sequence"/>
</dbReference>
<dbReference type="OrthoDB" id="448051at2759"/>
<sequence>MLIHLFIRPQLHHPIYRFSTLRLPLRKLMTSTSTTPVNPATLFKSPVRAVWNVRGENVPTLWWPAKGQLTTKTPKGTDQPVHTVLFMIPGNPGLIDYYIPFLQTVHDKCDGKIDIFGASHLGHSAGDHVTDTSRMYTLEEQVESKIAILDRLREQYPTGTRFILAGHSMGSWLALRVLKARPNHGIERLFELFPTIHRIADTPNGRKMQNLFKPSVRSIVGGTVSTLRFIFSAPPVLRSIVGLFTGQESDMAQVTAQQLLHSSVVKNCLFLASQEMEAIKVMDKETIKQHADKFVFYYGKTDEWSPIENYYEMQKEFPQCKSLLCEQGMVHAFVLGHGEAMGLLVGQWIHDM</sequence>
<dbReference type="GO" id="GO:0019915">
    <property type="term" value="P:lipid storage"/>
    <property type="evidence" value="ECO:0007669"/>
    <property type="project" value="InterPro"/>
</dbReference>
<dbReference type="AlphaFoldDB" id="A0A9P5S7P4"/>
<dbReference type="SUPFAM" id="SSF53474">
    <property type="entry name" value="alpha/beta-Hydrolases"/>
    <property type="match status" value="1"/>
</dbReference>
<protein>
    <recommendedName>
        <fullName evidence="7">Lipid droplet-associated hydrolase</fullName>
    </recommendedName>
</protein>
<accession>A0A9P5S7P4</accession>
<dbReference type="InterPro" id="IPR019363">
    <property type="entry name" value="LDAH"/>
</dbReference>
<reference evidence="5" key="1">
    <citation type="journal article" date="2020" name="Fungal Divers.">
        <title>Resolving the Mortierellaceae phylogeny through synthesis of multi-gene phylogenetics and phylogenomics.</title>
        <authorList>
            <person name="Vandepol N."/>
            <person name="Liber J."/>
            <person name="Desiro A."/>
            <person name="Na H."/>
            <person name="Kennedy M."/>
            <person name="Barry K."/>
            <person name="Grigoriev I.V."/>
            <person name="Miller A.N."/>
            <person name="O'Donnell K."/>
            <person name="Stajich J.E."/>
            <person name="Bonito G."/>
        </authorList>
    </citation>
    <scope>NUCLEOTIDE SEQUENCE</scope>
    <source>
        <strain evidence="5">NRRL 6426</strain>
    </source>
</reference>
<keyword evidence="6" id="KW-1185">Reference proteome</keyword>
<comment type="subcellular location">
    <subcellularLocation>
        <location evidence="1">Lipid droplet</location>
    </subcellularLocation>
</comment>
<evidence type="ECO:0000313" key="5">
    <source>
        <dbReference type="EMBL" id="KAF9157109.1"/>
    </source>
</evidence>
<dbReference type="GO" id="GO:0016298">
    <property type="term" value="F:lipase activity"/>
    <property type="evidence" value="ECO:0007669"/>
    <property type="project" value="InterPro"/>
</dbReference>
<dbReference type="GO" id="GO:0005811">
    <property type="term" value="C:lipid droplet"/>
    <property type="evidence" value="ECO:0007669"/>
    <property type="project" value="UniProtKB-SubCell"/>
</dbReference>
<dbReference type="Gene3D" id="3.40.50.1820">
    <property type="entry name" value="alpha/beta hydrolase"/>
    <property type="match status" value="1"/>
</dbReference>
<keyword evidence="4" id="KW-0378">Hydrolase</keyword>